<dbReference type="Pfam" id="PF07443">
    <property type="entry name" value="HARP"/>
    <property type="match status" value="2"/>
</dbReference>
<organism evidence="15 16">
    <name type="scientific">Salvator merianae</name>
    <name type="common">Argentine black and white tegu</name>
    <name type="synonym">Tupinambis merianae</name>
    <dbReference type="NCBI Taxonomy" id="96440"/>
    <lineage>
        <taxon>Eukaryota</taxon>
        <taxon>Metazoa</taxon>
        <taxon>Chordata</taxon>
        <taxon>Craniata</taxon>
        <taxon>Vertebrata</taxon>
        <taxon>Euteleostomi</taxon>
        <taxon>Lepidosauria</taxon>
        <taxon>Squamata</taxon>
        <taxon>Bifurcata</taxon>
        <taxon>Unidentata</taxon>
        <taxon>Episquamata</taxon>
        <taxon>Laterata</taxon>
        <taxon>Teiioidea</taxon>
        <taxon>Teiidae</taxon>
        <taxon>Salvator</taxon>
    </lineage>
</organism>
<evidence type="ECO:0000256" key="2">
    <source>
        <dbReference type="ARBA" id="ARBA00020162"/>
    </source>
</evidence>
<dbReference type="PANTHER" id="PTHR45766">
    <property type="entry name" value="DNA ANNEALING HELICASE AND ENDONUCLEASE ZRANB3 FAMILY MEMBER"/>
    <property type="match status" value="1"/>
</dbReference>
<dbReference type="SUPFAM" id="SSF52540">
    <property type="entry name" value="P-loop containing nucleoside triphosphate hydrolases"/>
    <property type="match status" value="2"/>
</dbReference>
<proteinExistence type="inferred from homology"/>
<dbReference type="Ensembl" id="ENSSMRT00000017460.1">
    <property type="protein sequence ID" value="ENSSMRP00000014983.1"/>
    <property type="gene ID" value="ENSSMRG00000011664.1"/>
</dbReference>
<dbReference type="GO" id="GO:0036310">
    <property type="term" value="F:ATP-dependent DNA/DNA annealing activity"/>
    <property type="evidence" value="ECO:0007669"/>
    <property type="project" value="Ensembl"/>
</dbReference>
<feature type="compositionally biased region" description="Polar residues" evidence="11">
    <location>
        <begin position="98"/>
        <end position="113"/>
    </location>
</feature>
<dbReference type="PROSITE" id="PS51192">
    <property type="entry name" value="HELICASE_ATP_BIND_1"/>
    <property type="match status" value="1"/>
</dbReference>
<dbReference type="Pfam" id="PF00176">
    <property type="entry name" value="SNF2-rel_dom"/>
    <property type="match status" value="1"/>
</dbReference>
<reference evidence="15" key="2">
    <citation type="submission" date="2025-09" db="UniProtKB">
        <authorList>
            <consortium name="Ensembl"/>
        </authorList>
    </citation>
    <scope>IDENTIFICATION</scope>
</reference>
<dbReference type="GO" id="GO:0006303">
    <property type="term" value="P:double-strand break repair via nonhomologous end joining"/>
    <property type="evidence" value="ECO:0007669"/>
    <property type="project" value="Ensembl"/>
</dbReference>
<feature type="domain" description="HARP" evidence="14">
    <location>
        <begin position="371"/>
        <end position="442"/>
    </location>
</feature>
<dbReference type="InterPro" id="IPR000330">
    <property type="entry name" value="SNF2_N"/>
</dbReference>
<keyword evidence="6" id="KW-0539">Nucleus</keyword>
<dbReference type="SMART" id="SM00490">
    <property type="entry name" value="HELICc"/>
    <property type="match status" value="1"/>
</dbReference>
<reference evidence="15" key="1">
    <citation type="submission" date="2025-08" db="UniProtKB">
        <authorList>
            <consortium name="Ensembl"/>
        </authorList>
    </citation>
    <scope>IDENTIFICATION</scope>
</reference>
<dbReference type="GO" id="GO:0016787">
    <property type="term" value="F:hydrolase activity"/>
    <property type="evidence" value="ECO:0007669"/>
    <property type="project" value="UniProtKB-KW"/>
</dbReference>
<feature type="compositionally biased region" description="Polar residues" evidence="11">
    <location>
        <begin position="29"/>
        <end position="48"/>
    </location>
</feature>
<keyword evidence="4" id="KW-0378">Hydrolase</keyword>
<evidence type="ECO:0000256" key="4">
    <source>
        <dbReference type="ARBA" id="ARBA00022801"/>
    </source>
</evidence>
<dbReference type="Proteomes" id="UP000694421">
    <property type="component" value="Unplaced"/>
</dbReference>
<keyword evidence="16" id="KW-1185">Reference proteome</keyword>
<comment type="similarity">
    <text evidence="10">Belongs to the SNF2/RAD54 helicase family. SMARCAL1 subfamily.</text>
</comment>
<comment type="subcellular location">
    <subcellularLocation>
        <location evidence="1">Nucleus</location>
    </subcellularLocation>
</comment>
<dbReference type="AlphaFoldDB" id="A0A8D0C6U7"/>
<accession>A0A8D0C6U7</accession>
<dbReference type="GO" id="GO:0031297">
    <property type="term" value="P:replication fork processing"/>
    <property type="evidence" value="ECO:0007669"/>
    <property type="project" value="Ensembl"/>
</dbReference>
<dbReference type="CDD" id="cd18010">
    <property type="entry name" value="DEXHc_HARP_SMARCAL1"/>
    <property type="match status" value="1"/>
</dbReference>
<dbReference type="CDD" id="cd18793">
    <property type="entry name" value="SF2_C_SNF"/>
    <property type="match status" value="1"/>
</dbReference>
<dbReference type="FunFam" id="3.40.50.300:FF:001036">
    <property type="entry name" value="SWI/SNF related, matrix associated, actin dependent regulator of chromatin, subfamily a like 1"/>
    <property type="match status" value="1"/>
</dbReference>
<feature type="domain" description="Helicase C-terminal" evidence="13">
    <location>
        <begin position="759"/>
        <end position="912"/>
    </location>
</feature>
<dbReference type="Gene3D" id="3.40.50.10810">
    <property type="entry name" value="Tandem AAA-ATPase domain"/>
    <property type="match status" value="1"/>
</dbReference>
<dbReference type="GO" id="GO:0005654">
    <property type="term" value="C:nucleoplasm"/>
    <property type="evidence" value="ECO:0007669"/>
    <property type="project" value="Ensembl"/>
</dbReference>
<feature type="domain" description="HARP" evidence="14">
    <location>
        <begin position="270"/>
        <end position="341"/>
    </location>
</feature>
<dbReference type="PANTHER" id="PTHR45766:SF6">
    <property type="entry name" value="SWI_SNF-RELATED MATRIX-ASSOCIATED ACTIN-DEPENDENT REGULATOR OF CHROMATIN SUBFAMILY A-LIKE PROTEIN 1"/>
    <property type="match status" value="1"/>
</dbReference>
<evidence type="ECO:0000256" key="8">
    <source>
        <dbReference type="ARBA" id="ARBA00031896"/>
    </source>
</evidence>
<evidence type="ECO:0000256" key="5">
    <source>
        <dbReference type="ARBA" id="ARBA00023054"/>
    </source>
</evidence>
<evidence type="ECO:0000256" key="3">
    <source>
        <dbReference type="ARBA" id="ARBA00022737"/>
    </source>
</evidence>
<feature type="compositionally biased region" description="Basic and acidic residues" evidence="11">
    <location>
        <begin position="1"/>
        <end position="26"/>
    </location>
</feature>
<dbReference type="GO" id="GO:0005524">
    <property type="term" value="F:ATP binding"/>
    <property type="evidence" value="ECO:0007669"/>
    <property type="project" value="InterPro"/>
</dbReference>
<dbReference type="InterPro" id="IPR038718">
    <property type="entry name" value="SNF2-like_sf"/>
</dbReference>
<dbReference type="GO" id="GO:0005662">
    <property type="term" value="C:DNA replication factor A complex"/>
    <property type="evidence" value="ECO:0007669"/>
    <property type="project" value="Ensembl"/>
</dbReference>
<keyword evidence="3" id="KW-0677">Repeat</keyword>
<dbReference type="InterPro" id="IPR010003">
    <property type="entry name" value="HARP_dom"/>
</dbReference>
<dbReference type="Gene3D" id="3.40.50.300">
    <property type="entry name" value="P-loop containing nucleotide triphosphate hydrolases"/>
    <property type="match status" value="1"/>
</dbReference>
<dbReference type="InterPro" id="IPR049730">
    <property type="entry name" value="SNF2/RAD54-like_C"/>
</dbReference>
<feature type="region of interest" description="Disordered" evidence="11">
    <location>
        <begin position="1"/>
        <end position="125"/>
    </location>
</feature>
<dbReference type="PROSITE" id="PS51467">
    <property type="entry name" value="HARP"/>
    <property type="match status" value="2"/>
</dbReference>
<feature type="compositionally biased region" description="Basic and acidic residues" evidence="11">
    <location>
        <begin position="53"/>
        <end position="62"/>
    </location>
</feature>
<dbReference type="SMART" id="SM00487">
    <property type="entry name" value="DEXDc"/>
    <property type="match status" value="1"/>
</dbReference>
<dbReference type="Pfam" id="PF00271">
    <property type="entry name" value="Helicase_C"/>
    <property type="match status" value="1"/>
</dbReference>
<dbReference type="InterPro" id="IPR027417">
    <property type="entry name" value="P-loop_NTPase"/>
</dbReference>
<evidence type="ECO:0000313" key="16">
    <source>
        <dbReference type="Proteomes" id="UP000694421"/>
    </source>
</evidence>
<dbReference type="GO" id="GO:0035861">
    <property type="term" value="C:site of double-strand break"/>
    <property type="evidence" value="ECO:0007669"/>
    <property type="project" value="Ensembl"/>
</dbReference>
<feature type="compositionally biased region" description="Basic and acidic residues" evidence="11">
    <location>
        <begin position="114"/>
        <end position="123"/>
    </location>
</feature>
<comment type="catalytic activity">
    <reaction evidence="9">
        <text>ATP + H2O = ADP + phosphate + H(+)</text>
        <dbReference type="Rhea" id="RHEA:13065"/>
        <dbReference type="ChEBI" id="CHEBI:15377"/>
        <dbReference type="ChEBI" id="CHEBI:15378"/>
        <dbReference type="ChEBI" id="CHEBI:30616"/>
        <dbReference type="ChEBI" id="CHEBI:43474"/>
        <dbReference type="ChEBI" id="CHEBI:456216"/>
    </reaction>
    <physiologicalReaction direction="left-to-right" evidence="9">
        <dbReference type="Rhea" id="RHEA:13066"/>
    </physiologicalReaction>
</comment>
<evidence type="ECO:0000256" key="6">
    <source>
        <dbReference type="ARBA" id="ARBA00023242"/>
    </source>
</evidence>
<evidence type="ECO:0000259" key="12">
    <source>
        <dbReference type="PROSITE" id="PS51192"/>
    </source>
</evidence>
<evidence type="ECO:0000259" key="13">
    <source>
        <dbReference type="PROSITE" id="PS51194"/>
    </source>
</evidence>
<sequence length="972" mass="108764">MSGLTEEQKRKIEENRQKALARRAERLAVQQQQPGTVSTKLSDGQYLTSCHGHLQEPPKKENCLTSPSSHHLPVSGDSMGQQRLQTPPTHYGAKQKQAILSSAQQKGPNQNAERQQDSIKQDSLRNLPDFSVLSAKERSQVVQYDPKKFQGVKTCTQAPNIQEQHHSSLDDCKTLQSKDSQIQNTSTSRPGSIKNMTWLNPSSATVSDCEMQASSNSPVNQHLTQKKSSSTLQFYGTTPPLTLQKGRQKHKLPLLESAGRVSDTPVKREAHRVLHGKCMKHSEDRFRVEIGYDAELIEVFRSISSRNFDPATKMWNFSLEDYGQLMEVVKQVPSVTLTPLGGMETATEPSSVRKGPCLKSVLKTCVGWRNPSATLRGKCVLISYSRFEVSIDYDCRVIDMFKQLNSKIYDLRTRKWNFLLEDYLKLIELVRSLPAVELEPLPSAIVQAFAAQFEKSASKAAEIPEADLSTVDSKIVSSLMPFQREGVNFAVSKGGRLLLADDMGLGKTIQAICIAAYYRKEWPLLVVAPSSVRYAWAEAFSRWLHSLSPDTIKVIATGKDCLSAKLINIVTFDLLSKLGKQIKTTFQVVIVDESHFLKNGKTARCRAAMPLLKAAKRVILLSGTPALSRPAELYTQIAAIRPSFFPQFHAFGLRYCDAKKGHWGWDYSGSSNLGELKLLLEETLMIRRLKSDVLSQLPTKQRKVVIMAPEGIDAKAKAELALAVKEIAKGYKSKREEKEALILFYNRTAEAKLHCIIDYIQDLLESGREKFLVFAHHKSILDSIGEELEKKHVGYMRIDGSTPSAERQTLCQDFQFSDKYSVAVLSLTAANMGLTLSSADLVVFAELFWNPGVLIQAEDRVHRIGQTNSVNIHYLVARGTADDYLWPMIQRKIQVLGEAGLSETNLFDADETTDYCLQKGNPEQQTILNFFHQTFSEDVDDMDEALLIEAMDACENADMQNPFSEVEGSLFP</sequence>
<evidence type="ECO:0000256" key="7">
    <source>
        <dbReference type="ARBA" id="ARBA00029621"/>
    </source>
</evidence>
<feature type="compositionally biased region" description="Polar residues" evidence="11">
    <location>
        <begin position="78"/>
        <end position="88"/>
    </location>
</feature>
<name>A0A8D0C6U7_SALMN</name>
<dbReference type="InterPro" id="IPR001650">
    <property type="entry name" value="Helicase_C-like"/>
</dbReference>
<evidence type="ECO:0000313" key="15">
    <source>
        <dbReference type="Ensembl" id="ENSSMRP00000014983.1"/>
    </source>
</evidence>
<feature type="domain" description="Helicase ATP-binding" evidence="12">
    <location>
        <begin position="488"/>
        <end position="643"/>
    </location>
</feature>
<evidence type="ECO:0000256" key="9">
    <source>
        <dbReference type="ARBA" id="ARBA00048778"/>
    </source>
</evidence>
<dbReference type="PROSITE" id="PS51194">
    <property type="entry name" value="HELICASE_CTER"/>
    <property type="match status" value="1"/>
</dbReference>
<dbReference type="OMA" id="KCVPHAE"/>
<evidence type="ECO:0000256" key="11">
    <source>
        <dbReference type="SAM" id="MobiDB-lite"/>
    </source>
</evidence>
<dbReference type="GO" id="GO:0006357">
    <property type="term" value="P:regulation of transcription by RNA polymerase II"/>
    <property type="evidence" value="ECO:0007669"/>
    <property type="project" value="Ensembl"/>
</dbReference>
<evidence type="ECO:0000259" key="14">
    <source>
        <dbReference type="PROSITE" id="PS51467"/>
    </source>
</evidence>
<evidence type="ECO:0000256" key="1">
    <source>
        <dbReference type="ARBA" id="ARBA00004123"/>
    </source>
</evidence>
<dbReference type="InterPro" id="IPR014001">
    <property type="entry name" value="Helicase_ATP-bd"/>
</dbReference>
<dbReference type="FunFam" id="3.40.50.10810:FF:000026">
    <property type="entry name" value="SWI/SNF related, matrix associated, actin dependent regulator of chromatin, subfamily a-like 1"/>
    <property type="match status" value="1"/>
</dbReference>
<dbReference type="GeneTree" id="ENSGT00940000157608"/>
<protein>
    <recommendedName>
        <fullName evidence="2">SWI/SNF-related matrix-associated actin-dependent regulator of chromatin subfamily A-like protein 1</fullName>
    </recommendedName>
    <alternativeName>
        <fullName evidence="8">HepA-related protein</fullName>
    </alternativeName>
    <alternativeName>
        <fullName evidence="7">Sucrose nonfermenting protein 2-like 1</fullName>
    </alternativeName>
</protein>
<keyword evidence="5" id="KW-0175">Coiled coil</keyword>
<evidence type="ECO:0000256" key="10">
    <source>
        <dbReference type="PROSITE-ProRule" id="PRU00800"/>
    </source>
</evidence>